<accession>A0A8J9YCB9</accession>
<organism evidence="5 6">
    <name type="scientific">Brenthis ino</name>
    <name type="common">lesser marbled fritillary</name>
    <dbReference type="NCBI Taxonomy" id="405034"/>
    <lineage>
        <taxon>Eukaryota</taxon>
        <taxon>Metazoa</taxon>
        <taxon>Ecdysozoa</taxon>
        <taxon>Arthropoda</taxon>
        <taxon>Hexapoda</taxon>
        <taxon>Insecta</taxon>
        <taxon>Pterygota</taxon>
        <taxon>Neoptera</taxon>
        <taxon>Endopterygota</taxon>
        <taxon>Lepidoptera</taxon>
        <taxon>Glossata</taxon>
        <taxon>Ditrysia</taxon>
        <taxon>Papilionoidea</taxon>
        <taxon>Nymphalidae</taxon>
        <taxon>Heliconiinae</taxon>
        <taxon>Argynnini</taxon>
        <taxon>Brenthis</taxon>
    </lineage>
</organism>
<evidence type="ECO:0000256" key="2">
    <source>
        <dbReference type="ARBA" id="ARBA00023157"/>
    </source>
</evidence>
<dbReference type="InterPro" id="IPR051368">
    <property type="entry name" value="SerProtInhib-TIL_Domain"/>
</dbReference>
<dbReference type="InterPro" id="IPR002919">
    <property type="entry name" value="TIL_dom"/>
</dbReference>
<dbReference type="Gene3D" id="2.10.25.10">
    <property type="entry name" value="Laminin"/>
    <property type="match status" value="1"/>
</dbReference>
<feature type="non-terminal residue" evidence="5">
    <location>
        <position position="76"/>
    </location>
</feature>
<dbReference type="Pfam" id="PF01826">
    <property type="entry name" value="TIL"/>
    <property type="match status" value="1"/>
</dbReference>
<protein>
    <recommendedName>
        <fullName evidence="4">TIL domain-containing protein</fullName>
    </recommendedName>
</protein>
<sequence>MKAVLFLCLLVTLVAAQDESGSCGPNEVFRYCGTCQTTCSNLNPICIFECGRPGCFCTSGYTKNSDGACIPISECP</sequence>
<evidence type="ECO:0000313" key="6">
    <source>
        <dbReference type="Proteomes" id="UP000838878"/>
    </source>
</evidence>
<keyword evidence="2" id="KW-1015">Disulfide bond</keyword>
<dbReference type="AlphaFoldDB" id="A0A8J9YCB9"/>
<gene>
    <name evidence="5" type="ORF">BINO364_LOCUS11052</name>
</gene>
<dbReference type="PANTHER" id="PTHR23259">
    <property type="entry name" value="RIDDLE"/>
    <property type="match status" value="1"/>
</dbReference>
<dbReference type="SUPFAM" id="SSF57567">
    <property type="entry name" value="Serine protease inhibitors"/>
    <property type="match status" value="1"/>
</dbReference>
<dbReference type="Proteomes" id="UP000838878">
    <property type="component" value="Chromosome 5"/>
</dbReference>
<dbReference type="PANTHER" id="PTHR23259:SF70">
    <property type="entry name" value="ACCESSORY GLAND PROTEIN ACP62F-RELATED"/>
    <property type="match status" value="1"/>
</dbReference>
<keyword evidence="6" id="KW-1185">Reference proteome</keyword>
<name>A0A8J9YCB9_9NEOP</name>
<reference evidence="5" key="1">
    <citation type="submission" date="2021-12" db="EMBL/GenBank/DDBJ databases">
        <authorList>
            <person name="Martin H S."/>
        </authorList>
    </citation>
    <scope>NUCLEOTIDE SEQUENCE</scope>
</reference>
<keyword evidence="3" id="KW-0732">Signal</keyword>
<dbReference type="InterPro" id="IPR036084">
    <property type="entry name" value="Ser_inhib-like_sf"/>
</dbReference>
<keyword evidence="1" id="KW-0646">Protease inhibitor</keyword>
<feature type="chain" id="PRO_5035424596" description="TIL domain-containing protein" evidence="3">
    <location>
        <begin position="17"/>
        <end position="76"/>
    </location>
</feature>
<dbReference type="GO" id="GO:0030414">
    <property type="term" value="F:peptidase inhibitor activity"/>
    <property type="evidence" value="ECO:0007669"/>
    <property type="project" value="UniProtKB-KW"/>
</dbReference>
<feature type="domain" description="TIL" evidence="4">
    <location>
        <begin position="23"/>
        <end position="75"/>
    </location>
</feature>
<evidence type="ECO:0000256" key="3">
    <source>
        <dbReference type="SAM" id="SignalP"/>
    </source>
</evidence>
<dbReference type="CDD" id="cd19941">
    <property type="entry name" value="TIL"/>
    <property type="match status" value="1"/>
</dbReference>
<evidence type="ECO:0000259" key="4">
    <source>
        <dbReference type="Pfam" id="PF01826"/>
    </source>
</evidence>
<proteinExistence type="predicted"/>
<evidence type="ECO:0000313" key="5">
    <source>
        <dbReference type="EMBL" id="CAH0725474.1"/>
    </source>
</evidence>
<evidence type="ECO:0000256" key="1">
    <source>
        <dbReference type="ARBA" id="ARBA00022690"/>
    </source>
</evidence>
<feature type="signal peptide" evidence="3">
    <location>
        <begin position="1"/>
        <end position="16"/>
    </location>
</feature>
<dbReference type="OrthoDB" id="671595at2759"/>
<dbReference type="EMBL" id="OV170225">
    <property type="protein sequence ID" value="CAH0725474.1"/>
    <property type="molecule type" value="Genomic_DNA"/>
</dbReference>